<protein>
    <recommendedName>
        <fullName evidence="3">Antitoxin</fullName>
    </recommendedName>
</protein>
<dbReference type="Proteomes" id="UP000494111">
    <property type="component" value="Unassembled WGS sequence"/>
</dbReference>
<dbReference type="RefSeq" id="WP_175191530.1">
    <property type="nucleotide sequence ID" value="NZ_CADIJO010000003.1"/>
</dbReference>
<sequence>MNYIELSSSDLLHRFADHLQAVTQGQHFIISIDGVPYARLTPASSTTTLDGHDALEAMKHFAPGAPVPHEVIRAWIEEGRE</sequence>
<evidence type="ECO:0000313" key="1">
    <source>
        <dbReference type="EMBL" id="CAB3676397.1"/>
    </source>
</evidence>
<evidence type="ECO:0000313" key="2">
    <source>
        <dbReference type="Proteomes" id="UP000494111"/>
    </source>
</evidence>
<accession>A0A6S6ZEI6</accession>
<dbReference type="AlphaFoldDB" id="A0A6S6ZEI6"/>
<reference evidence="1 2" key="1">
    <citation type="submission" date="2020-04" db="EMBL/GenBank/DDBJ databases">
        <authorList>
            <person name="De Canck E."/>
        </authorList>
    </citation>
    <scope>NUCLEOTIDE SEQUENCE [LARGE SCALE GENOMIC DNA]</scope>
    <source>
        <strain evidence="1 2">LMG 3458</strain>
    </source>
</reference>
<organism evidence="1 2">
    <name type="scientific">Achromobacter deleyi</name>
    <dbReference type="NCBI Taxonomy" id="1353891"/>
    <lineage>
        <taxon>Bacteria</taxon>
        <taxon>Pseudomonadati</taxon>
        <taxon>Pseudomonadota</taxon>
        <taxon>Betaproteobacteria</taxon>
        <taxon>Burkholderiales</taxon>
        <taxon>Alcaligenaceae</taxon>
        <taxon>Achromobacter</taxon>
    </lineage>
</organism>
<dbReference type="EMBL" id="CADIJO010000003">
    <property type="protein sequence ID" value="CAB3676397.1"/>
    <property type="molecule type" value="Genomic_DNA"/>
</dbReference>
<name>A0A6S6ZEI6_9BURK</name>
<gene>
    <name evidence="1" type="ORF">LMG3458_01377</name>
</gene>
<proteinExistence type="predicted"/>
<evidence type="ECO:0008006" key="3">
    <source>
        <dbReference type="Google" id="ProtNLM"/>
    </source>
</evidence>